<name>A0A2Z6G8J6_9PROT</name>
<evidence type="ECO:0000313" key="5">
    <source>
        <dbReference type="Proteomes" id="UP000033070"/>
    </source>
</evidence>
<dbReference type="Pfam" id="PF04375">
    <property type="entry name" value="HemX"/>
    <property type="match status" value="1"/>
</dbReference>
<evidence type="ECO:0000256" key="1">
    <source>
        <dbReference type="SAM" id="Coils"/>
    </source>
</evidence>
<keyword evidence="1" id="KW-0175">Coiled coil</keyword>
<gene>
    <name evidence="4" type="ORF">OYT1_ch0213</name>
</gene>
<dbReference type="EMBL" id="AP018738">
    <property type="protein sequence ID" value="BBE49787.1"/>
    <property type="molecule type" value="Genomic_DNA"/>
</dbReference>
<keyword evidence="5" id="KW-1185">Reference proteome</keyword>
<feature type="coiled-coil region" evidence="1">
    <location>
        <begin position="96"/>
        <end position="137"/>
    </location>
</feature>
<keyword evidence="4" id="KW-0808">Transferase</keyword>
<organism evidence="4 5">
    <name type="scientific">Ferriphaselus amnicola</name>
    <dbReference type="NCBI Taxonomy" id="1188319"/>
    <lineage>
        <taxon>Bacteria</taxon>
        <taxon>Pseudomonadati</taxon>
        <taxon>Pseudomonadota</taxon>
        <taxon>Betaproteobacteria</taxon>
        <taxon>Nitrosomonadales</taxon>
        <taxon>Gallionellaceae</taxon>
        <taxon>Ferriphaselus</taxon>
    </lineage>
</organism>
<protein>
    <submittedName>
        <fullName evidence="4">Uroporphyrinogen-III C-methyltransferase</fullName>
    </submittedName>
</protein>
<dbReference type="GO" id="GO:0008168">
    <property type="term" value="F:methyltransferase activity"/>
    <property type="evidence" value="ECO:0007669"/>
    <property type="project" value="UniProtKB-KW"/>
</dbReference>
<feature type="region of interest" description="Disordered" evidence="2">
    <location>
        <begin position="1"/>
        <end position="26"/>
    </location>
</feature>
<evidence type="ECO:0000313" key="4">
    <source>
        <dbReference type="EMBL" id="BBE49787.1"/>
    </source>
</evidence>
<dbReference type="GO" id="GO:0032259">
    <property type="term" value="P:methylation"/>
    <property type="evidence" value="ECO:0007669"/>
    <property type="project" value="UniProtKB-KW"/>
</dbReference>
<dbReference type="PANTHER" id="PTHR38043:SF1">
    <property type="entry name" value="PROTEIN HEMX"/>
    <property type="match status" value="1"/>
</dbReference>
<accession>A0A2Z6G8J6</accession>
<sequence>MGKPAKIIMSETTPTPNGHPEPHSSPDAAALRIARTRSVFDFLSNLSIGQMTLTLVLAIFVWQWFDAHHQLNTLQQELAKRLTEMDGNNKANQVLVKQSQESLSALTNKVTALESANAEAQSERAALETLYQEMSSNRDETALAEVEQMLMIASQQLQLSANVKAALIAMQQADGRLQRMDRPALNNLRKSINGDMDRLRTLPAVDTAGITLRLDNLIVAAEIIPLNHEVSQTTSAKPTMLTPITTPTNENSWQHLWREIWQEARNMVRIEDMRKREMPLLSPTESFFLRENLKLRLLSARLALLSRDETSFRNDLKAAADWVKRYFDANSTDGKQALTALQKMSTANINIELPDINGSIEAVRAYRMAHEKAKQ</sequence>
<evidence type="ECO:0000256" key="2">
    <source>
        <dbReference type="SAM" id="MobiDB-lite"/>
    </source>
</evidence>
<proteinExistence type="predicted"/>
<dbReference type="STRING" id="1188319.OYT1_00540"/>
<feature type="transmembrane region" description="Helical" evidence="3">
    <location>
        <begin position="42"/>
        <end position="65"/>
    </location>
</feature>
<reference evidence="4 5" key="1">
    <citation type="submission" date="2018-06" db="EMBL/GenBank/DDBJ databases">
        <title>OYT1 Genome Sequencing.</title>
        <authorList>
            <person name="Kato S."/>
            <person name="Itoh T."/>
            <person name="Ohkuma M."/>
        </authorList>
    </citation>
    <scope>NUCLEOTIDE SEQUENCE [LARGE SCALE GENOMIC DNA]</scope>
    <source>
        <strain evidence="4 5">OYT1</strain>
    </source>
</reference>
<keyword evidence="3" id="KW-0472">Membrane</keyword>
<dbReference type="AlphaFoldDB" id="A0A2Z6G8J6"/>
<dbReference type="InterPro" id="IPR007470">
    <property type="entry name" value="HemX"/>
</dbReference>
<keyword evidence="3" id="KW-0812">Transmembrane</keyword>
<dbReference type="PANTHER" id="PTHR38043">
    <property type="entry name" value="PROTEIN HEMX"/>
    <property type="match status" value="1"/>
</dbReference>
<dbReference type="OrthoDB" id="9787650at2"/>
<keyword evidence="3" id="KW-1133">Transmembrane helix</keyword>
<keyword evidence="4" id="KW-0489">Methyltransferase</keyword>
<dbReference type="KEGG" id="fam:OYT1_ch0213"/>
<dbReference type="Proteomes" id="UP000033070">
    <property type="component" value="Chromosome"/>
</dbReference>
<evidence type="ECO:0000256" key="3">
    <source>
        <dbReference type="SAM" id="Phobius"/>
    </source>
</evidence>